<dbReference type="EMBL" id="CAJOBA010090519">
    <property type="protein sequence ID" value="CAF4482528.1"/>
    <property type="molecule type" value="Genomic_DNA"/>
</dbReference>
<dbReference type="Proteomes" id="UP000677228">
    <property type="component" value="Unassembled WGS sequence"/>
</dbReference>
<evidence type="ECO:0000313" key="3">
    <source>
        <dbReference type="Proteomes" id="UP000682733"/>
    </source>
</evidence>
<reference evidence="2" key="1">
    <citation type="submission" date="2021-02" db="EMBL/GenBank/DDBJ databases">
        <authorList>
            <person name="Nowell W R."/>
        </authorList>
    </citation>
    <scope>NUCLEOTIDE SEQUENCE</scope>
</reference>
<organism evidence="2 3">
    <name type="scientific">Didymodactylos carnosus</name>
    <dbReference type="NCBI Taxonomy" id="1234261"/>
    <lineage>
        <taxon>Eukaryota</taxon>
        <taxon>Metazoa</taxon>
        <taxon>Spiralia</taxon>
        <taxon>Gnathifera</taxon>
        <taxon>Rotifera</taxon>
        <taxon>Eurotatoria</taxon>
        <taxon>Bdelloidea</taxon>
        <taxon>Philodinida</taxon>
        <taxon>Philodinidae</taxon>
        <taxon>Didymodactylos</taxon>
    </lineage>
</organism>
<dbReference type="Proteomes" id="UP000682733">
    <property type="component" value="Unassembled WGS sequence"/>
</dbReference>
<feature type="non-terminal residue" evidence="2">
    <location>
        <position position="237"/>
    </location>
</feature>
<proteinExistence type="predicted"/>
<sequence>MEEQEQEQEENENENDLLPIIHHPELISENEKVKFKSFSIQFELPELVLIFQGDLADINSEPQNVCEAIFGQFNMSIIQNEEYLKSVSLRLESLNVFDHLVNDNECLFSTKNNYSSNRIYQHSQSHLSSSFPTTEFNNTTTNFIHQSSTSVPAYMIINKNQFLNNYSISTPPSSPNMLQQRSRARTVSLSSSLPAFIQLNINIIDKEHEHFDDRYNKFNIIADANFSEVEIKFNIPT</sequence>
<evidence type="ECO:0000313" key="2">
    <source>
        <dbReference type="EMBL" id="CAF4482528.1"/>
    </source>
</evidence>
<protein>
    <submittedName>
        <fullName evidence="2">Uncharacterized protein</fullName>
    </submittedName>
</protein>
<name>A0A8S2XAC2_9BILA</name>
<gene>
    <name evidence="1" type="ORF">OVA965_LOCUS44423</name>
    <name evidence="2" type="ORF">TMI583_LOCUS47207</name>
</gene>
<accession>A0A8S2XAC2</accession>
<dbReference type="EMBL" id="CAJNOK010063296">
    <property type="protein sequence ID" value="CAF1643479.1"/>
    <property type="molecule type" value="Genomic_DNA"/>
</dbReference>
<evidence type="ECO:0000313" key="1">
    <source>
        <dbReference type="EMBL" id="CAF1643479.1"/>
    </source>
</evidence>
<comment type="caution">
    <text evidence="2">The sequence shown here is derived from an EMBL/GenBank/DDBJ whole genome shotgun (WGS) entry which is preliminary data.</text>
</comment>
<dbReference type="AlphaFoldDB" id="A0A8S2XAC2"/>